<dbReference type="Pfam" id="PF00486">
    <property type="entry name" value="Trans_reg_C"/>
    <property type="match status" value="1"/>
</dbReference>
<dbReference type="AlphaFoldDB" id="A0A0M0GDK7"/>
<dbReference type="InterPro" id="IPR039420">
    <property type="entry name" value="WalR-like"/>
</dbReference>
<evidence type="ECO:0000256" key="6">
    <source>
        <dbReference type="ARBA" id="ARBA00023163"/>
    </source>
</evidence>
<dbReference type="Gene3D" id="3.40.50.2300">
    <property type="match status" value="1"/>
</dbReference>
<dbReference type="GO" id="GO:0006355">
    <property type="term" value="P:regulation of DNA-templated transcription"/>
    <property type="evidence" value="ECO:0007669"/>
    <property type="project" value="InterPro"/>
</dbReference>
<organism evidence="11 12">
    <name type="scientific">Sporosarcina globispora</name>
    <name type="common">Bacillus globisporus</name>
    <dbReference type="NCBI Taxonomy" id="1459"/>
    <lineage>
        <taxon>Bacteria</taxon>
        <taxon>Bacillati</taxon>
        <taxon>Bacillota</taxon>
        <taxon>Bacilli</taxon>
        <taxon>Bacillales</taxon>
        <taxon>Caryophanaceae</taxon>
        <taxon>Sporosarcina</taxon>
    </lineage>
</organism>
<keyword evidence="3" id="KW-0902">Two-component regulatory system</keyword>
<evidence type="ECO:0000256" key="5">
    <source>
        <dbReference type="ARBA" id="ARBA00023125"/>
    </source>
</evidence>
<evidence type="ECO:0000256" key="4">
    <source>
        <dbReference type="ARBA" id="ARBA00023015"/>
    </source>
</evidence>
<feature type="domain" description="OmpR/PhoB-type" evidence="10">
    <location>
        <begin position="131"/>
        <end position="230"/>
    </location>
</feature>
<feature type="modified residue" description="4-aspartylphosphate" evidence="7">
    <location>
        <position position="54"/>
    </location>
</feature>
<protein>
    <submittedName>
        <fullName evidence="11">XRE family transcriptional regulator</fullName>
    </submittedName>
</protein>
<keyword evidence="2 7" id="KW-0597">Phosphoprotein</keyword>
<keyword evidence="5 8" id="KW-0238">DNA-binding</keyword>
<dbReference type="PANTHER" id="PTHR48111">
    <property type="entry name" value="REGULATOR OF RPOS"/>
    <property type="match status" value="1"/>
</dbReference>
<dbReference type="InterPro" id="IPR001867">
    <property type="entry name" value="OmpR/PhoB-type_DNA-bd"/>
</dbReference>
<dbReference type="SMART" id="SM00448">
    <property type="entry name" value="REC"/>
    <property type="match status" value="1"/>
</dbReference>
<dbReference type="RefSeq" id="WP_053435346.1">
    <property type="nucleotide sequence ID" value="NZ_LGUF01000007.1"/>
</dbReference>
<evidence type="ECO:0000256" key="8">
    <source>
        <dbReference type="PROSITE-ProRule" id="PRU01091"/>
    </source>
</evidence>
<keyword evidence="4" id="KW-0805">Transcription regulation</keyword>
<evidence type="ECO:0000256" key="2">
    <source>
        <dbReference type="ARBA" id="ARBA00022553"/>
    </source>
</evidence>
<accession>A0A0M0GDK7</accession>
<dbReference type="GO" id="GO:0005829">
    <property type="term" value="C:cytosol"/>
    <property type="evidence" value="ECO:0007669"/>
    <property type="project" value="TreeGrafter"/>
</dbReference>
<keyword evidence="12" id="KW-1185">Reference proteome</keyword>
<sequence>MINKISILVVEDDIDISNMICDLLEQNEYDSKLAYSGTEALMYFNENIDLVLLDLMLPGLDGEMVLQEIRKHSNVPVVGLSAKSDKASTIHLLKSGADDYIVKPFNNDELLARIEAQLRRYNKSSQLLTEKMMLKFKDLCIDLETYSVNISNTPISLTKREFLILELLMKSPSKVFTKPNIYERVWNDEFYGDENTVNVHISNIRTKLAKVNPKKEYIQTVWGIGFKMSD</sequence>
<comment type="subcellular location">
    <subcellularLocation>
        <location evidence="1">Cytoplasm</location>
    </subcellularLocation>
</comment>
<dbReference type="PROSITE" id="PS50110">
    <property type="entry name" value="RESPONSE_REGULATORY"/>
    <property type="match status" value="1"/>
</dbReference>
<dbReference type="Gene3D" id="1.10.10.10">
    <property type="entry name" value="Winged helix-like DNA-binding domain superfamily/Winged helix DNA-binding domain"/>
    <property type="match status" value="1"/>
</dbReference>
<evidence type="ECO:0000313" key="11">
    <source>
        <dbReference type="EMBL" id="KON87985.1"/>
    </source>
</evidence>
<dbReference type="PROSITE" id="PS51755">
    <property type="entry name" value="OMPR_PHOB"/>
    <property type="match status" value="1"/>
</dbReference>
<dbReference type="OrthoDB" id="1655504at2"/>
<evidence type="ECO:0000256" key="1">
    <source>
        <dbReference type="ARBA" id="ARBA00004496"/>
    </source>
</evidence>
<feature type="domain" description="Response regulatory" evidence="9">
    <location>
        <begin position="6"/>
        <end position="118"/>
    </location>
</feature>
<dbReference type="EMBL" id="LGUF01000007">
    <property type="protein sequence ID" value="KON87985.1"/>
    <property type="molecule type" value="Genomic_DNA"/>
</dbReference>
<feature type="DNA-binding region" description="OmpR/PhoB-type" evidence="8">
    <location>
        <begin position="131"/>
        <end position="230"/>
    </location>
</feature>
<dbReference type="FunFam" id="1.10.10.10:FF:000018">
    <property type="entry name" value="DNA-binding response regulator ResD"/>
    <property type="match status" value="1"/>
</dbReference>
<dbReference type="GO" id="GO:0032993">
    <property type="term" value="C:protein-DNA complex"/>
    <property type="evidence" value="ECO:0007669"/>
    <property type="project" value="TreeGrafter"/>
</dbReference>
<evidence type="ECO:0000256" key="3">
    <source>
        <dbReference type="ARBA" id="ARBA00023012"/>
    </source>
</evidence>
<dbReference type="Gene3D" id="6.10.250.690">
    <property type="match status" value="1"/>
</dbReference>
<dbReference type="SUPFAM" id="SSF52172">
    <property type="entry name" value="CheY-like"/>
    <property type="match status" value="1"/>
</dbReference>
<dbReference type="GO" id="GO:0000976">
    <property type="term" value="F:transcription cis-regulatory region binding"/>
    <property type="evidence" value="ECO:0007669"/>
    <property type="project" value="TreeGrafter"/>
</dbReference>
<evidence type="ECO:0000256" key="7">
    <source>
        <dbReference type="PROSITE-ProRule" id="PRU00169"/>
    </source>
</evidence>
<proteinExistence type="predicted"/>
<dbReference type="PANTHER" id="PTHR48111:SF2">
    <property type="entry name" value="RESPONSE REGULATOR SAER"/>
    <property type="match status" value="1"/>
</dbReference>
<evidence type="ECO:0000313" key="12">
    <source>
        <dbReference type="Proteomes" id="UP000037109"/>
    </source>
</evidence>
<dbReference type="Pfam" id="PF00072">
    <property type="entry name" value="Response_reg"/>
    <property type="match status" value="1"/>
</dbReference>
<evidence type="ECO:0000259" key="9">
    <source>
        <dbReference type="PROSITE" id="PS50110"/>
    </source>
</evidence>
<comment type="caution">
    <text evidence="11">The sequence shown here is derived from an EMBL/GenBank/DDBJ whole genome shotgun (WGS) entry which is preliminary data.</text>
</comment>
<gene>
    <name evidence="11" type="ORF">AF332_14905</name>
</gene>
<evidence type="ECO:0000259" key="10">
    <source>
        <dbReference type="PROSITE" id="PS51755"/>
    </source>
</evidence>
<dbReference type="PATRIC" id="fig|1459.3.peg.3217"/>
<dbReference type="Proteomes" id="UP000037109">
    <property type="component" value="Unassembled WGS sequence"/>
</dbReference>
<dbReference type="InterPro" id="IPR036388">
    <property type="entry name" value="WH-like_DNA-bd_sf"/>
</dbReference>
<dbReference type="GO" id="GO:0000156">
    <property type="term" value="F:phosphorelay response regulator activity"/>
    <property type="evidence" value="ECO:0007669"/>
    <property type="project" value="TreeGrafter"/>
</dbReference>
<dbReference type="CDD" id="cd00383">
    <property type="entry name" value="trans_reg_C"/>
    <property type="match status" value="1"/>
</dbReference>
<keyword evidence="6" id="KW-0804">Transcription</keyword>
<dbReference type="SMART" id="SM00862">
    <property type="entry name" value="Trans_reg_C"/>
    <property type="match status" value="1"/>
</dbReference>
<name>A0A0M0GDK7_SPOGL</name>
<dbReference type="InterPro" id="IPR001789">
    <property type="entry name" value="Sig_transdc_resp-reg_receiver"/>
</dbReference>
<dbReference type="STRING" id="1459.AF332_14905"/>
<reference evidence="12" key="1">
    <citation type="submission" date="2015-07" db="EMBL/GenBank/DDBJ databases">
        <title>Fjat-10036 dsm4.</title>
        <authorList>
            <person name="Liu B."/>
            <person name="Wang J."/>
            <person name="Zhu Y."/>
            <person name="Liu G."/>
            <person name="Chen Q."/>
            <person name="Chen Z."/>
            <person name="Lan J."/>
            <person name="Che J."/>
            <person name="Ge C."/>
            <person name="Shi H."/>
            <person name="Pan Z."/>
            <person name="Liu X."/>
        </authorList>
    </citation>
    <scope>NUCLEOTIDE SEQUENCE [LARGE SCALE GENOMIC DNA]</scope>
    <source>
        <strain evidence="12">DSM 4</strain>
    </source>
</reference>
<dbReference type="InterPro" id="IPR011006">
    <property type="entry name" value="CheY-like_superfamily"/>
</dbReference>